<comment type="similarity">
    <text evidence="2 11">Belongs to the sodium:solute symporter (SSF) (TC 2.A.21) family.</text>
</comment>
<dbReference type="InterPro" id="IPR038377">
    <property type="entry name" value="Na/Glc_symporter_sf"/>
</dbReference>
<keyword evidence="5 12" id="KW-0812">Transmembrane</keyword>
<feature type="transmembrane region" description="Helical" evidence="12">
    <location>
        <begin position="313"/>
        <end position="335"/>
    </location>
</feature>
<feature type="transmembrane region" description="Helical" evidence="12">
    <location>
        <begin position="85"/>
        <end position="107"/>
    </location>
</feature>
<keyword evidence="3" id="KW-0813">Transport</keyword>
<name>A0ABD0MBW3_9CAEN</name>
<gene>
    <name evidence="13" type="ORF">BaRGS_00000192</name>
</gene>
<comment type="caution">
    <text evidence="13">The sequence shown here is derived from an EMBL/GenBank/DDBJ whole genome shotgun (WGS) entry which is preliminary data.</text>
</comment>
<evidence type="ECO:0000313" key="13">
    <source>
        <dbReference type="EMBL" id="KAK7508626.1"/>
    </source>
</evidence>
<evidence type="ECO:0000256" key="10">
    <source>
        <dbReference type="ARBA" id="ARBA00023201"/>
    </source>
</evidence>
<reference evidence="13 14" key="1">
    <citation type="journal article" date="2023" name="Sci. Data">
        <title>Genome assembly of the Korean intertidal mud-creeper Batillaria attramentaria.</title>
        <authorList>
            <person name="Patra A.K."/>
            <person name="Ho P.T."/>
            <person name="Jun S."/>
            <person name="Lee S.J."/>
            <person name="Kim Y."/>
            <person name="Won Y.J."/>
        </authorList>
    </citation>
    <scope>NUCLEOTIDE SEQUENCE [LARGE SCALE GENOMIC DNA]</scope>
    <source>
        <strain evidence="13">Wonlab-2016</strain>
    </source>
</reference>
<dbReference type="Gene3D" id="1.20.1730.10">
    <property type="entry name" value="Sodium/glucose cotransporter"/>
    <property type="match status" value="2"/>
</dbReference>
<dbReference type="PROSITE" id="PS50283">
    <property type="entry name" value="NA_SOLUT_SYMP_3"/>
    <property type="match status" value="1"/>
</dbReference>
<evidence type="ECO:0000256" key="5">
    <source>
        <dbReference type="ARBA" id="ARBA00022692"/>
    </source>
</evidence>
<evidence type="ECO:0000256" key="6">
    <source>
        <dbReference type="ARBA" id="ARBA00022989"/>
    </source>
</evidence>
<dbReference type="GO" id="GO:0006814">
    <property type="term" value="P:sodium ion transport"/>
    <property type="evidence" value="ECO:0007669"/>
    <property type="project" value="UniProtKB-KW"/>
</dbReference>
<keyword evidence="8" id="KW-0406">Ion transport</keyword>
<dbReference type="InterPro" id="IPR001734">
    <property type="entry name" value="Na/solute_symporter"/>
</dbReference>
<feature type="transmembrane region" description="Helical" evidence="12">
    <location>
        <begin position="416"/>
        <end position="437"/>
    </location>
</feature>
<feature type="transmembrane region" description="Helical" evidence="12">
    <location>
        <begin position="127"/>
        <end position="149"/>
    </location>
</feature>
<evidence type="ECO:0000256" key="12">
    <source>
        <dbReference type="SAM" id="Phobius"/>
    </source>
</evidence>
<keyword evidence="7" id="KW-0915">Sodium</keyword>
<keyword evidence="4" id="KW-1003">Cell membrane</keyword>
<keyword evidence="6 12" id="KW-1133">Transmembrane helix</keyword>
<evidence type="ECO:0000256" key="9">
    <source>
        <dbReference type="ARBA" id="ARBA00023136"/>
    </source>
</evidence>
<keyword evidence="10" id="KW-0739">Sodium transport</keyword>
<protein>
    <recommendedName>
        <fullName evidence="15">Sodium-dependent multivitamin transporter</fullName>
    </recommendedName>
</protein>
<feature type="transmembrane region" description="Helical" evidence="12">
    <location>
        <begin position="251"/>
        <end position="276"/>
    </location>
</feature>
<evidence type="ECO:0000256" key="11">
    <source>
        <dbReference type="RuleBase" id="RU362091"/>
    </source>
</evidence>
<dbReference type="GO" id="GO:0005886">
    <property type="term" value="C:plasma membrane"/>
    <property type="evidence" value="ECO:0007669"/>
    <property type="project" value="UniProtKB-SubCell"/>
</dbReference>
<organism evidence="13 14">
    <name type="scientific">Batillaria attramentaria</name>
    <dbReference type="NCBI Taxonomy" id="370345"/>
    <lineage>
        <taxon>Eukaryota</taxon>
        <taxon>Metazoa</taxon>
        <taxon>Spiralia</taxon>
        <taxon>Lophotrochozoa</taxon>
        <taxon>Mollusca</taxon>
        <taxon>Gastropoda</taxon>
        <taxon>Caenogastropoda</taxon>
        <taxon>Sorbeoconcha</taxon>
        <taxon>Cerithioidea</taxon>
        <taxon>Batillariidae</taxon>
        <taxon>Batillaria</taxon>
    </lineage>
</organism>
<evidence type="ECO:0000256" key="3">
    <source>
        <dbReference type="ARBA" id="ARBA00022448"/>
    </source>
</evidence>
<feature type="transmembrane region" description="Helical" evidence="12">
    <location>
        <begin position="53"/>
        <end position="73"/>
    </location>
</feature>
<feature type="transmembrane region" description="Helical" evidence="12">
    <location>
        <begin position="382"/>
        <end position="404"/>
    </location>
</feature>
<dbReference type="PANTHER" id="PTHR42985:SF40">
    <property type="entry name" value="LD47995P-RELATED"/>
    <property type="match status" value="1"/>
</dbReference>
<evidence type="ECO:0008006" key="15">
    <source>
        <dbReference type="Google" id="ProtNLM"/>
    </source>
</evidence>
<dbReference type="AlphaFoldDB" id="A0ABD0MBW3"/>
<feature type="transmembrane region" description="Helical" evidence="12">
    <location>
        <begin position="523"/>
        <end position="544"/>
    </location>
</feature>
<feature type="transmembrane region" description="Helical" evidence="12">
    <location>
        <begin position="356"/>
        <end position="376"/>
    </location>
</feature>
<dbReference type="Pfam" id="PF00474">
    <property type="entry name" value="SSF"/>
    <property type="match status" value="2"/>
</dbReference>
<feature type="transmembrane region" description="Helical" evidence="12">
    <location>
        <begin position="156"/>
        <end position="178"/>
    </location>
</feature>
<sequence>MAAVTAKQFHWADYVVTVAMLLISLGVGFFFAIFRGGQKTKVEYLLGNRQISMLPVCLSVFVTFQSAIGLIGIPADAYNTGTMVVFVGIGIAFSHVVGCFTVVPVMYPLHLISVYEYLEMRFKSTAVRLFVTCVSMLQTIMYMGVTLYAPALALQAAAGLPTWVSVAAVGGVGTLYTTMGGIKSVVWTDAIQTVIIFIGLGAILVKGIIDVGGLTSLFHIANEGGRIIFDDQSSVQRIGSMKSLKDAKRCFLLNVPLLFLYGPLLTLTGLLLYAYVVTTGCDPYRAGLISNKNQMMPYFVIQVLSDLPGMAGIYMSMLFSGALSTVSSGINALAANTVEDLLARPLRGLKDTTVTIITKVIVLLFGVLAIGLAYLMKSVHGPVSQIAMTVIGACGGPMVGVFLLGGGFPRGNKYGALGGGVVGLVVNMWLAIGSTLYGARIQSLPPGPIYNCHVNTANASLSLQMYLNTSDVTGGQLDGTFSGSTPRTDGGNLVFSTVDYVVGVGNVTEMTTQGPFSMYDLSYLWLGVIGSLTSFIVGIIISFITGSTDVKSVDPKLIFPLCRKIYRMPEPVYKPEEKSNSLAMKNYREAWETFKRGSLHVDVAEDSERLSLQSGRPEKHVFIHSDTGATPECITYARQGSFDSY</sequence>
<dbReference type="PANTHER" id="PTHR42985">
    <property type="entry name" value="SODIUM-COUPLED MONOCARBOXYLATE TRANSPORTER"/>
    <property type="match status" value="1"/>
</dbReference>
<evidence type="ECO:0000313" key="14">
    <source>
        <dbReference type="Proteomes" id="UP001519460"/>
    </source>
</evidence>
<dbReference type="InterPro" id="IPR051163">
    <property type="entry name" value="Sodium:Solute_Symporter_SSF"/>
</dbReference>
<dbReference type="EMBL" id="JACVVK020000001">
    <property type="protein sequence ID" value="KAK7508626.1"/>
    <property type="molecule type" value="Genomic_DNA"/>
</dbReference>
<keyword evidence="14" id="KW-1185">Reference proteome</keyword>
<proteinExistence type="inferred from homology"/>
<evidence type="ECO:0000256" key="7">
    <source>
        <dbReference type="ARBA" id="ARBA00023053"/>
    </source>
</evidence>
<keyword evidence="9 12" id="KW-0472">Membrane</keyword>
<evidence type="ECO:0000256" key="2">
    <source>
        <dbReference type="ARBA" id="ARBA00006434"/>
    </source>
</evidence>
<evidence type="ECO:0000256" key="1">
    <source>
        <dbReference type="ARBA" id="ARBA00004651"/>
    </source>
</evidence>
<dbReference type="Proteomes" id="UP001519460">
    <property type="component" value="Unassembled WGS sequence"/>
</dbReference>
<evidence type="ECO:0000256" key="4">
    <source>
        <dbReference type="ARBA" id="ARBA00022475"/>
    </source>
</evidence>
<dbReference type="GO" id="GO:0022857">
    <property type="term" value="F:transmembrane transporter activity"/>
    <property type="evidence" value="ECO:0007669"/>
    <property type="project" value="UniProtKB-ARBA"/>
</dbReference>
<comment type="subcellular location">
    <subcellularLocation>
        <location evidence="1">Cell membrane</location>
        <topology evidence="1">Multi-pass membrane protein</topology>
    </subcellularLocation>
</comment>
<feature type="transmembrane region" description="Helical" evidence="12">
    <location>
        <begin position="12"/>
        <end position="33"/>
    </location>
</feature>
<feature type="transmembrane region" description="Helical" evidence="12">
    <location>
        <begin position="190"/>
        <end position="209"/>
    </location>
</feature>
<evidence type="ECO:0000256" key="8">
    <source>
        <dbReference type="ARBA" id="ARBA00023065"/>
    </source>
</evidence>
<accession>A0ABD0MBW3</accession>